<reference evidence="6" key="1">
    <citation type="journal article" date="2023" name="Mol. Biol. Evol.">
        <title>Third-Generation Sequencing Reveals the Adaptive Role of the Epigenome in Three Deep-Sea Polychaetes.</title>
        <authorList>
            <person name="Perez M."/>
            <person name="Aroh O."/>
            <person name="Sun Y."/>
            <person name="Lan Y."/>
            <person name="Juniper S.K."/>
            <person name="Young C.R."/>
            <person name="Angers B."/>
            <person name="Qian P.Y."/>
        </authorList>
    </citation>
    <scope>NUCLEOTIDE SEQUENCE</scope>
    <source>
        <strain evidence="6">P08H-3</strain>
    </source>
</reference>
<evidence type="ECO:0000259" key="5">
    <source>
        <dbReference type="Pfam" id="PF14648"/>
    </source>
</evidence>
<dbReference type="InterPro" id="IPR028091">
    <property type="entry name" value="FAM91_N_dom"/>
</dbReference>
<comment type="similarity">
    <text evidence="1">Belongs to the FAM91 family.</text>
</comment>
<dbReference type="InterPro" id="IPR028097">
    <property type="entry name" value="FAM91_C_dom"/>
</dbReference>
<feature type="domain" description="Peptidase M1 membrane alanine aminopeptidase" evidence="3">
    <location>
        <begin position="674"/>
        <end position="707"/>
    </location>
</feature>
<feature type="non-terminal residue" evidence="6">
    <location>
        <position position="1"/>
    </location>
</feature>
<evidence type="ECO:0000256" key="2">
    <source>
        <dbReference type="SAM" id="MobiDB-lite"/>
    </source>
</evidence>
<dbReference type="PANTHER" id="PTHR28441">
    <property type="entry name" value="PROTEIN FAM91A1"/>
    <property type="match status" value="1"/>
</dbReference>
<dbReference type="AlphaFoldDB" id="A0AAD9N568"/>
<dbReference type="Pfam" id="PF14648">
    <property type="entry name" value="FAM91_C"/>
    <property type="match status" value="1"/>
</dbReference>
<evidence type="ECO:0000259" key="3">
    <source>
        <dbReference type="Pfam" id="PF01433"/>
    </source>
</evidence>
<dbReference type="Proteomes" id="UP001208570">
    <property type="component" value="Unassembled WGS sequence"/>
</dbReference>
<feature type="compositionally biased region" description="Basic and acidic residues" evidence="2">
    <location>
        <begin position="476"/>
        <end position="492"/>
    </location>
</feature>
<feature type="region of interest" description="Disordered" evidence="2">
    <location>
        <begin position="100"/>
        <end position="120"/>
    </location>
</feature>
<dbReference type="GO" id="GO:0008237">
    <property type="term" value="F:metallopeptidase activity"/>
    <property type="evidence" value="ECO:0007669"/>
    <property type="project" value="InterPro"/>
</dbReference>
<dbReference type="Gene3D" id="1.10.390.10">
    <property type="entry name" value="Neutral Protease Domain 2"/>
    <property type="match status" value="1"/>
</dbReference>
<feature type="domain" description="FAM91 C-terminal" evidence="5">
    <location>
        <begin position="131"/>
        <end position="565"/>
    </location>
</feature>
<protein>
    <submittedName>
        <fullName evidence="6">Uncharacterized protein</fullName>
    </submittedName>
</protein>
<evidence type="ECO:0000313" key="6">
    <source>
        <dbReference type="EMBL" id="KAK2157492.1"/>
    </source>
</evidence>
<sequence length="713" mass="79127">MNRVMGDYFETLLYKIFVSIDEHTSVAELASVLQIDPELVKNAVSMYCRLGFAKKKGLDINIEDLHPSWKNVQWQNATINNKPTPDQLLIDWSTTLNEQISQSEASTSPDNSSLEGTEPSSVFINTSEAGHSKRIAFLFDSTLTAYLMMGNLSPGLKSHAVTMFEVGKLSDESMDSFLAELEKVGTVAEGEAQRYFDHAITLRDTIRFLRHNRELAVDSEHNAGQGVDLLRCESLLGLEPVTCSRVLNKNYSLLVSMAPLSNEIRPIISCTPQHMGPAIPEVNSIWFKLFIYHLTGSGPPSLLLVKGTKLRRLPKVFQNYDRLLVTTWGHDPAVILTSNILLTLNDALSHSAVLIQVSSIYIYIVLVVINVYQSSSLGFEDHPAIQRLSAYLDLKHSCGYITLLKTGKLYPVQASKHLAPSNVISPSTAKSCKDSANSVVSSAGGTRSHSCSPKNGIKDSVSARVLASELDSLDCDGDRSASQKGTKDRTNLRLDFNVTPHDNKTEDEKLKPQNLSLNACPELDSEWLLLDCSYGVPLFDAEVNREVCDRIVSQGLCSKDREARALLQTLACNFGNPDCQQNAISRFGEFVANPLENSVSKLKTLETVVEGFATDDDISQLEAFTSMYPPQSDSKSETYDEALETATTNKLWADRNMAALDVWFNDHIEPGSSVHSWFGNLVTLRWWTDLWLNEGVASYFEDISYDRVWGMPV</sequence>
<gene>
    <name evidence="6" type="ORF">LSH36_190g03023</name>
</gene>
<evidence type="ECO:0000256" key="1">
    <source>
        <dbReference type="ARBA" id="ARBA00010319"/>
    </source>
</evidence>
<dbReference type="InterPro" id="IPR014782">
    <property type="entry name" value="Peptidase_M1_dom"/>
</dbReference>
<dbReference type="Gene3D" id="1.25.50.20">
    <property type="match status" value="1"/>
</dbReference>
<name>A0AAD9N568_9ANNE</name>
<dbReference type="EMBL" id="JAODUP010000190">
    <property type="protein sequence ID" value="KAK2157492.1"/>
    <property type="molecule type" value="Genomic_DNA"/>
</dbReference>
<dbReference type="SUPFAM" id="SSF55486">
    <property type="entry name" value="Metalloproteases ('zincins'), catalytic domain"/>
    <property type="match status" value="1"/>
</dbReference>
<dbReference type="PANTHER" id="PTHR28441:SF2">
    <property type="entry name" value="PROTEIN FAM91A1"/>
    <property type="match status" value="1"/>
</dbReference>
<dbReference type="Pfam" id="PF14647">
    <property type="entry name" value="FAM91_N"/>
    <property type="match status" value="1"/>
</dbReference>
<accession>A0AAD9N568</accession>
<dbReference type="Pfam" id="PF01433">
    <property type="entry name" value="Peptidase_M1"/>
    <property type="match status" value="1"/>
</dbReference>
<evidence type="ECO:0000313" key="7">
    <source>
        <dbReference type="Proteomes" id="UP001208570"/>
    </source>
</evidence>
<feature type="domain" description="FAM91 N-terminal" evidence="4">
    <location>
        <begin position="1"/>
        <end position="70"/>
    </location>
</feature>
<comment type="caution">
    <text evidence="6">The sequence shown here is derived from an EMBL/GenBank/DDBJ whole genome shotgun (WGS) entry which is preliminary data.</text>
</comment>
<keyword evidence="7" id="KW-1185">Reference proteome</keyword>
<dbReference type="InterPro" id="IPR039199">
    <property type="entry name" value="FAM91"/>
</dbReference>
<dbReference type="InterPro" id="IPR027268">
    <property type="entry name" value="Peptidase_M4/M1_CTD_sf"/>
</dbReference>
<organism evidence="6 7">
    <name type="scientific">Paralvinella palmiformis</name>
    <dbReference type="NCBI Taxonomy" id="53620"/>
    <lineage>
        <taxon>Eukaryota</taxon>
        <taxon>Metazoa</taxon>
        <taxon>Spiralia</taxon>
        <taxon>Lophotrochozoa</taxon>
        <taxon>Annelida</taxon>
        <taxon>Polychaeta</taxon>
        <taxon>Sedentaria</taxon>
        <taxon>Canalipalpata</taxon>
        <taxon>Terebellida</taxon>
        <taxon>Terebelliformia</taxon>
        <taxon>Alvinellidae</taxon>
        <taxon>Paralvinella</taxon>
    </lineage>
</organism>
<evidence type="ECO:0000259" key="4">
    <source>
        <dbReference type="Pfam" id="PF14647"/>
    </source>
</evidence>
<feature type="region of interest" description="Disordered" evidence="2">
    <location>
        <begin position="474"/>
        <end position="508"/>
    </location>
</feature>
<dbReference type="GO" id="GO:0008270">
    <property type="term" value="F:zinc ion binding"/>
    <property type="evidence" value="ECO:0007669"/>
    <property type="project" value="InterPro"/>
</dbReference>
<proteinExistence type="inferred from homology"/>